<protein>
    <submittedName>
        <fullName evidence="2">PREDICTED: probable leucine-rich repeat receptor kinase At1g35710</fullName>
    </submittedName>
</protein>
<dbReference type="Proteomes" id="UP000327085">
    <property type="component" value="Chromosome 3"/>
</dbReference>
<proteinExistence type="predicted"/>
<sequence length="90" mass="9837">MQTGQIVAVKKLHTLQEGGITIALDTPLRDVLDRRLSPPRDQVAEKVVVLVVKLAFSCLQFAKQTTISANHATTSLRGAINSKDIFTTHN</sequence>
<organism evidence="2 3">
    <name type="scientific">Prunus dulcis</name>
    <name type="common">Almond</name>
    <name type="synonym">Amygdalus dulcis</name>
    <dbReference type="NCBI Taxonomy" id="3755"/>
    <lineage>
        <taxon>Eukaryota</taxon>
        <taxon>Viridiplantae</taxon>
        <taxon>Streptophyta</taxon>
        <taxon>Embryophyta</taxon>
        <taxon>Tracheophyta</taxon>
        <taxon>Spermatophyta</taxon>
        <taxon>Magnoliopsida</taxon>
        <taxon>eudicotyledons</taxon>
        <taxon>Gunneridae</taxon>
        <taxon>Pentapetalae</taxon>
        <taxon>rosids</taxon>
        <taxon>fabids</taxon>
        <taxon>Rosales</taxon>
        <taxon>Rosaceae</taxon>
        <taxon>Amygdaloideae</taxon>
        <taxon>Amygdaleae</taxon>
        <taxon>Prunus</taxon>
    </lineage>
</organism>
<dbReference type="EMBL" id="CABIKO010000146">
    <property type="protein sequence ID" value="VVA28600.1"/>
    <property type="molecule type" value="Genomic_DNA"/>
</dbReference>
<evidence type="ECO:0000313" key="4">
    <source>
        <dbReference type="Proteomes" id="UP001054821"/>
    </source>
</evidence>
<dbReference type="EMBL" id="JAJFAZ020000003">
    <property type="protein sequence ID" value="KAI5339712.1"/>
    <property type="molecule type" value="Genomic_DNA"/>
</dbReference>
<keyword evidence="2" id="KW-0675">Receptor</keyword>
<reference evidence="3" key="2">
    <citation type="journal article" date="2020" name="Plant J.">
        <title>Transposons played a major role in the diversification between the closely related almond and peach genomes: results from the almond genome sequence.</title>
        <authorList>
            <person name="Alioto T."/>
            <person name="Alexiou K.G."/>
            <person name="Bardil A."/>
            <person name="Barteri F."/>
            <person name="Castanera R."/>
            <person name="Cruz F."/>
            <person name="Dhingra A."/>
            <person name="Duval H."/>
            <person name="Fernandez I Marti A."/>
            <person name="Frias L."/>
            <person name="Galan B."/>
            <person name="Garcia J.L."/>
            <person name="Howad W."/>
            <person name="Gomez-Garrido J."/>
            <person name="Gut M."/>
            <person name="Julca I."/>
            <person name="Morata J."/>
            <person name="Puigdomenech P."/>
            <person name="Ribeca P."/>
            <person name="Rubio Cabetas M.J."/>
            <person name="Vlasova A."/>
            <person name="Wirthensohn M."/>
            <person name="Garcia-Mas J."/>
            <person name="Gabaldon T."/>
            <person name="Casacuberta J.M."/>
            <person name="Arus P."/>
        </authorList>
    </citation>
    <scope>NUCLEOTIDE SEQUENCE [LARGE SCALE GENOMIC DNA]</scope>
    <source>
        <strain evidence="3">cv. Texas</strain>
    </source>
</reference>
<accession>A0A5E4FMB6</accession>
<gene>
    <name evidence="2" type="ORF">ALMOND_2B007189</name>
    <name evidence="1" type="ORF">L3X38_018984</name>
</gene>
<reference evidence="1 4" key="3">
    <citation type="journal article" date="2022" name="G3 (Bethesda)">
        <title>Whole-genome sequence and methylome profiling of the almond [Prunus dulcis (Mill.) D.A. Webb] cultivar 'Nonpareil'.</title>
        <authorList>
            <person name="D'Amico-Willman K.M."/>
            <person name="Ouma W.Z."/>
            <person name="Meulia T."/>
            <person name="Sideli G.M."/>
            <person name="Gradziel T.M."/>
            <person name="Fresnedo-Ramirez J."/>
        </authorList>
    </citation>
    <scope>NUCLEOTIDE SEQUENCE [LARGE SCALE GENOMIC DNA]</scope>
    <source>
        <strain evidence="1">Clone GOH B32 T37-40</strain>
    </source>
</reference>
<dbReference type="AlphaFoldDB" id="A0A5E4FMB6"/>
<dbReference type="Proteomes" id="UP001054821">
    <property type="component" value="Chromosome 3"/>
</dbReference>
<reference evidence="2" key="1">
    <citation type="submission" date="2019-07" db="EMBL/GenBank/DDBJ databases">
        <authorList>
            <person name="Alioto T."/>
            <person name="Alioto T."/>
            <person name="Gomez Garrido J."/>
        </authorList>
    </citation>
    <scope>NUCLEOTIDE SEQUENCE</scope>
</reference>
<dbReference type="Gramene" id="VVA28600">
    <property type="protein sequence ID" value="VVA28600"/>
    <property type="gene ID" value="Prudul26B007189"/>
</dbReference>
<dbReference type="GO" id="GO:0016301">
    <property type="term" value="F:kinase activity"/>
    <property type="evidence" value="ECO:0007669"/>
    <property type="project" value="UniProtKB-KW"/>
</dbReference>
<evidence type="ECO:0000313" key="2">
    <source>
        <dbReference type="EMBL" id="VVA28600.1"/>
    </source>
</evidence>
<keyword evidence="2" id="KW-0808">Transferase</keyword>
<evidence type="ECO:0000313" key="3">
    <source>
        <dbReference type="Proteomes" id="UP000327085"/>
    </source>
</evidence>
<evidence type="ECO:0000313" key="1">
    <source>
        <dbReference type="EMBL" id="KAI5339712.1"/>
    </source>
</evidence>
<keyword evidence="2" id="KW-0418">Kinase</keyword>
<dbReference type="InParanoid" id="A0A5E4FMB6"/>
<keyword evidence="4" id="KW-1185">Reference proteome</keyword>
<name>A0A5E4FMB6_PRUDU</name>